<keyword evidence="3" id="KW-1185">Reference proteome</keyword>
<sequence>MREEFNHEKIALKKGNVSEVFSDGKVVYRDLKPQSKSVHRLLLHLEEKGIGFTPRFLGMNEDNMEMLSFVEGETIDDYPIQNEISKKIATVRMAAEMLRKFHDGTVDFIQNPDDIWFLEYKGGLQKEVICHNDFAPYNVTFQDLKPIGLIDFDTACPAPRIWDVAYAVYRFVPLSEEVYDINTRQYRRYSKSTDSLERKLLLYEFLDSYGMRNALEVLQTLIHRLQDLVTLFDEECKKGSEPFIKMKESGHQQFYIREITFIKENMADWI</sequence>
<comment type="caution">
    <text evidence="2">The sequence shown here is derived from an EMBL/GenBank/DDBJ whole genome shotgun (WGS) entry which is preliminary data.</text>
</comment>
<dbReference type="InterPro" id="IPR011009">
    <property type="entry name" value="Kinase-like_dom_sf"/>
</dbReference>
<dbReference type="InterPro" id="IPR002575">
    <property type="entry name" value="Aminoglycoside_PTrfase"/>
</dbReference>
<keyword evidence="2" id="KW-0808">Transferase</keyword>
<reference evidence="2 3" key="1">
    <citation type="submission" date="2018-02" db="EMBL/GenBank/DDBJ databases">
        <title>Genomic Encyclopedia of Archaeal and Bacterial Type Strains, Phase II (KMG-II): from individual species to whole genera.</title>
        <authorList>
            <person name="Goeker M."/>
        </authorList>
    </citation>
    <scope>NUCLEOTIDE SEQUENCE [LARGE SCALE GENOMIC DNA]</scope>
    <source>
        <strain evidence="2 3">DSM 3808</strain>
    </source>
</reference>
<name>A0A2S6HTI3_9FIRM</name>
<organism evidence="2 3">
    <name type="scientific">Lacrimispora xylanisolvens</name>
    <dbReference type="NCBI Taxonomy" id="384636"/>
    <lineage>
        <taxon>Bacteria</taxon>
        <taxon>Bacillati</taxon>
        <taxon>Bacillota</taxon>
        <taxon>Clostridia</taxon>
        <taxon>Lachnospirales</taxon>
        <taxon>Lachnospiraceae</taxon>
        <taxon>Lacrimispora</taxon>
    </lineage>
</organism>
<dbReference type="EMBL" id="PTJA01000005">
    <property type="protein sequence ID" value="PPK81066.1"/>
    <property type="molecule type" value="Genomic_DNA"/>
</dbReference>
<protein>
    <submittedName>
        <fullName evidence="2">Phosphotransferase family enzyme</fullName>
    </submittedName>
</protein>
<feature type="domain" description="Aminoglycoside phosphotransferase" evidence="1">
    <location>
        <begin position="125"/>
        <end position="187"/>
    </location>
</feature>
<gene>
    <name evidence="2" type="ORF">BXY41_105287</name>
</gene>
<dbReference type="GO" id="GO:0016740">
    <property type="term" value="F:transferase activity"/>
    <property type="evidence" value="ECO:0007669"/>
    <property type="project" value="UniProtKB-KW"/>
</dbReference>
<accession>A0A2S6HTI3</accession>
<dbReference type="RefSeq" id="WP_170072322.1">
    <property type="nucleotide sequence ID" value="NZ_PTJA01000005.1"/>
</dbReference>
<dbReference type="Proteomes" id="UP000237749">
    <property type="component" value="Unassembled WGS sequence"/>
</dbReference>
<evidence type="ECO:0000259" key="1">
    <source>
        <dbReference type="Pfam" id="PF01636"/>
    </source>
</evidence>
<evidence type="ECO:0000313" key="2">
    <source>
        <dbReference type="EMBL" id="PPK81066.1"/>
    </source>
</evidence>
<dbReference type="AlphaFoldDB" id="A0A2S6HTI3"/>
<proteinExistence type="predicted"/>
<dbReference type="Gene3D" id="3.90.1200.10">
    <property type="match status" value="1"/>
</dbReference>
<evidence type="ECO:0000313" key="3">
    <source>
        <dbReference type="Proteomes" id="UP000237749"/>
    </source>
</evidence>
<dbReference type="SUPFAM" id="SSF56112">
    <property type="entry name" value="Protein kinase-like (PK-like)"/>
    <property type="match status" value="1"/>
</dbReference>
<dbReference type="Pfam" id="PF01636">
    <property type="entry name" value="APH"/>
    <property type="match status" value="1"/>
</dbReference>